<protein>
    <submittedName>
        <fullName evidence="3">Uncharacterized protein</fullName>
    </submittedName>
</protein>
<name>A0A7U9KZ10_9ACTN</name>
<organism evidence="3 4">
    <name type="scientific">Streptomyces chrestomyceticus JCM 4735</name>
    <dbReference type="NCBI Taxonomy" id="1306181"/>
    <lineage>
        <taxon>Bacteria</taxon>
        <taxon>Bacillati</taxon>
        <taxon>Actinomycetota</taxon>
        <taxon>Actinomycetes</taxon>
        <taxon>Kitasatosporales</taxon>
        <taxon>Streptomycetaceae</taxon>
        <taxon>Streptomyces</taxon>
    </lineage>
</organism>
<proteinExistence type="predicted"/>
<evidence type="ECO:0000313" key="3">
    <source>
        <dbReference type="EMBL" id="GCD37158.1"/>
    </source>
</evidence>
<dbReference type="GeneID" id="95623766"/>
<keyword evidence="2" id="KW-0812">Transmembrane</keyword>
<dbReference type="RefSeq" id="WP_125046556.1">
    <property type="nucleotide sequence ID" value="NZ_BHZC01000001.1"/>
</dbReference>
<feature type="region of interest" description="Disordered" evidence="1">
    <location>
        <begin position="166"/>
        <end position="201"/>
    </location>
</feature>
<keyword evidence="2" id="KW-1133">Transmembrane helix</keyword>
<accession>A0A7U9KZ10</accession>
<evidence type="ECO:0000313" key="4">
    <source>
        <dbReference type="Proteomes" id="UP000287830"/>
    </source>
</evidence>
<dbReference type="OrthoDB" id="9900558at2"/>
<dbReference type="Proteomes" id="UP000287830">
    <property type="component" value="Unassembled WGS sequence"/>
</dbReference>
<gene>
    <name evidence="3" type="ORF">OEIGOIKO_04942</name>
</gene>
<keyword evidence="2" id="KW-0472">Membrane</keyword>
<dbReference type="EMBL" id="BHZC01000001">
    <property type="protein sequence ID" value="GCD37158.1"/>
    <property type="molecule type" value="Genomic_DNA"/>
</dbReference>
<sequence>MNHRQGTGSGPAYLSRTWLLVWFVLQWPVLPCALVLLVVWYVCLFLANAVVETEPRLAYMAPLYLGPKRLAREWNRDPDRWEDHFRALLPKLRKEATRIKSSPGRRVEYPLSGRFKYQIRHIPAKHGKHPDVSFTVPPQHYRGCGPEAARRIARADGWRIIAPGSSTGNGLAPDDRHGILLAIPDPRKNPTPPPSTPSGRP</sequence>
<feature type="compositionally biased region" description="Pro residues" evidence="1">
    <location>
        <begin position="189"/>
        <end position="201"/>
    </location>
</feature>
<dbReference type="AlphaFoldDB" id="A0A7U9KZ10"/>
<evidence type="ECO:0000256" key="2">
    <source>
        <dbReference type="SAM" id="Phobius"/>
    </source>
</evidence>
<reference evidence="3 4" key="1">
    <citation type="submission" date="2018-11" db="EMBL/GenBank/DDBJ databases">
        <title>Whole genome sequence of Streptomyces chrestomyceticus NBRC 13444(T).</title>
        <authorList>
            <person name="Komaki H."/>
            <person name="Tamura T."/>
        </authorList>
    </citation>
    <scope>NUCLEOTIDE SEQUENCE [LARGE SCALE GENOMIC DNA]</scope>
    <source>
        <strain evidence="3 4">NBRC 13444</strain>
    </source>
</reference>
<feature type="transmembrane region" description="Helical" evidence="2">
    <location>
        <begin position="20"/>
        <end position="47"/>
    </location>
</feature>
<evidence type="ECO:0000256" key="1">
    <source>
        <dbReference type="SAM" id="MobiDB-lite"/>
    </source>
</evidence>
<comment type="caution">
    <text evidence="3">The sequence shown here is derived from an EMBL/GenBank/DDBJ whole genome shotgun (WGS) entry which is preliminary data.</text>
</comment>